<reference evidence="1 2" key="1">
    <citation type="submission" date="2019-09" db="EMBL/GenBank/DDBJ databases">
        <authorList>
            <person name="Cremers G."/>
        </authorList>
    </citation>
    <scope>NUCLEOTIDE SEQUENCE [LARGE SCALE GENOMIC DNA]</scope>
    <source>
        <strain evidence="1">4A</strain>
    </source>
</reference>
<dbReference type="AlphaFoldDB" id="A0A5E6MCR6"/>
<organism evidence="1 2">
    <name type="scientific">Methylacidimicrobium tartarophylax</name>
    <dbReference type="NCBI Taxonomy" id="1041768"/>
    <lineage>
        <taxon>Bacteria</taxon>
        <taxon>Pseudomonadati</taxon>
        <taxon>Verrucomicrobiota</taxon>
        <taxon>Methylacidimicrobium</taxon>
    </lineage>
</organism>
<name>A0A5E6MCR6_9BACT</name>
<evidence type="ECO:0008006" key="3">
    <source>
        <dbReference type="Google" id="ProtNLM"/>
    </source>
</evidence>
<dbReference type="Proteomes" id="UP000334923">
    <property type="component" value="Unassembled WGS sequence"/>
</dbReference>
<dbReference type="OrthoDB" id="195534at2"/>
<evidence type="ECO:0000313" key="2">
    <source>
        <dbReference type="Proteomes" id="UP000334923"/>
    </source>
</evidence>
<dbReference type="EMBL" id="CABFVA020000079">
    <property type="protein sequence ID" value="VVM07038.1"/>
    <property type="molecule type" value="Genomic_DNA"/>
</dbReference>
<accession>A0A5E6MCR6</accession>
<keyword evidence="2" id="KW-1185">Reference proteome</keyword>
<proteinExistence type="predicted"/>
<evidence type="ECO:0000313" key="1">
    <source>
        <dbReference type="EMBL" id="VVM07038.1"/>
    </source>
</evidence>
<sequence>MRGAVGVLLSCLLFGFGLVSTFAHGNEIHVIGEIASVEGNVLTVKSRDGKSVPVELTDRSQISKGKTKEPATVADLVPGERVVIHARKAGEKLQANTVQIGKAKAAAEKAKTGS</sequence>
<dbReference type="RefSeq" id="WP_142660349.1">
    <property type="nucleotide sequence ID" value="NZ_CABFVA020000079.1"/>
</dbReference>
<gene>
    <name evidence="1" type="ORF">MAMT_01517</name>
</gene>
<protein>
    <recommendedName>
        <fullName evidence="3">DUF5666 domain-containing protein</fullName>
    </recommendedName>
</protein>